<dbReference type="Proteomes" id="UP000184188">
    <property type="component" value="Unassembled WGS sequence"/>
</dbReference>
<protein>
    <submittedName>
        <fullName evidence="2">Uncharacterized protein</fullName>
    </submittedName>
</protein>
<gene>
    <name evidence="2" type="ORF">ASPZODRAFT_2060327</name>
</gene>
<organism evidence="2 3">
    <name type="scientific">Penicilliopsis zonata CBS 506.65</name>
    <dbReference type="NCBI Taxonomy" id="1073090"/>
    <lineage>
        <taxon>Eukaryota</taxon>
        <taxon>Fungi</taxon>
        <taxon>Dikarya</taxon>
        <taxon>Ascomycota</taxon>
        <taxon>Pezizomycotina</taxon>
        <taxon>Eurotiomycetes</taxon>
        <taxon>Eurotiomycetidae</taxon>
        <taxon>Eurotiales</taxon>
        <taxon>Aspergillaceae</taxon>
        <taxon>Penicilliopsis</taxon>
    </lineage>
</organism>
<dbReference type="STRING" id="1073090.A0A1L9SG13"/>
<sequence length="296" mass="32473">MPDKGKTPEKQPSDKGSKEHSSHEDNESSSSLADRIQSSAARLARDAFYSSSSSSSSSVPDLASILSSKTEGSSGSRPRPEISGPSHSREHPNPHSTRFRSTETAIGEVENGFIEEFENSPIILEQGEQKDYLPGQKAHLPQWKGNDGEEVLSLLSSQEYHSVHDYEPMEDLQPPPPLSEMEMQIIQSFRLSEGGAQTSLQDLSSISSISLIPGIDSIDPDPTDSQDLSLRDRVLDNLPGAQDWIGVQEGYHDAVWGYLRPVLENAAAELTDRPHNNDTPAVKRVQSILGYMRAKL</sequence>
<dbReference type="VEuPathDB" id="FungiDB:ASPZODRAFT_2060327"/>
<dbReference type="EMBL" id="KV878343">
    <property type="protein sequence ID" value="OJJ46129.1"/>
    <property type="molecule type" value="Genomic_DNA"/>
</dbReference>
<dbReference type="GeneID" id="34614088"/>
<name>A0A1L9SG13_9EURO</name>
<dbReference type="RefSeq" id="XP_022580639.1">
    <property type="nucleotide sequence ID" value="XM_022727624.1"/>
</dbReference>
<reference evidence="3" key="1">
    <citation type="journal article" date="2017" name="Genome Biol.">
        <title>Comparative genomics reveals high biological diversity and specific adaptations in the industrially and medically important fungal genus Aspergillus.</title>
        <authorList>
            <person name="de Vries R.P."/>
            <person name="Riley R."/>
            <person name="Wiebenga A."/>
            <person name="Aguilar-Osorio G."/>
            <person name="Amillis S."/>
            <person name="Uchima C.A."/>
            <person name="Anderluh G."/>
            <person name="Asadollahi M."/>
            <person name="Askin M."/>
            <person name="Barry K."/>
            <person name="Battaglia E."/>
            <person name="Bayram O."/>
            <person name="Benocci T."/>
            <person name="Braus-Stromeyer S.A."/>
            <person name="Caldana C."/>
            <person name="Canovas D."/>
            <person name="Cerqueira G.C."/>
            <person name="Chen F."/>
            <person name="Chen W."/>
            <person name="Choi C."/>
            <person name="Clum A."/>
            <person name="Dos Santos R.A."/>
            <person name="Damasio A.R."/>
            <person name="Diallinas G."/>
            <person name="Emri T."/>
            <person name="Fekete E."/>
            <person name="Flipphi M."/>
            <person name="Freyberg S."/>
            <person name="Gallo A."/>
            <person name="Gournas C."/>
            <person name="Habgood R."/>
            <person name="Hainaut M."/>
            <person name="Harispe M.L."/>
            <person name="Henrissat B."/>
            <person name="Hilden K.S."/>
            <person name="Hope R."/>
            <person name="Hossain A."/>
            <person name="Karabika E."/>
            <person name="Karaffa L."/>
            <person name="Karanyi Z."/>
            <person name="Krasevec N."/>
            <person name="Kuo A."/>
            <person name="Kusch H."/>
            <person name="LaButti K."/>
            <person name="Lagendijk E.L."/>
            <person name="Lapidus A."/>
            <person name="Levasseur A."/>
            <person name="Lindquist E."/>
            <person name="Lipzen A."/>
            <person name="Logrieco A.F."/>
            <person name="MacCabe A."/>
            <person name="Maekelae M.R."/>
            <person name="Malavazi I."/>
            <person name="Melin P."/>
            <person name="Meyer V."/>
            <person name="Mielnichuk N."/>
            <person name="Miskei M."/>
            <person name="Molnar A.P."/>
            <person name="Mule G."/>
            <person name="Ngan C.Y."/>
            <person name="Orejas M."/>
            <person name="Orosz E."/>
            <person name="Ouedraogo J.P."/>
            <person name="Overkamp K.M."/>
            <person name="Park H.-S."/>
            <person name="Perrone G."/>
            <person name="Piumi F."/>
            <person name="Punt P.J."/>
            <person name="Ram A.F."/>
            <person name="Ramon A."/>
            <person name="Rauscher S."/>
            <person name="Record E."/>
            <person name="Riano-Pachon D.M."/>
            <person name="Robert V."/>
            <person name="Roehrig J."/>
            <person name="Ruller R."/>
            <person name="Salamov A."/>
            <person name="Salih N.S."/>
            <person name="Samson R.A."/>
            <person name="Sandor E."/>
            <person name="Sanguinetti M."/>
            <person name="Schuetze T."/>
            <person name="Sepcic K."/>
            <person name="Shelest E."/>
            <person name="Sherlock G."/>
            <person name="Sophianopoulou V."/>
            <person name="Squina F.M."/>
            <person name="Sun H."/>
            <person name="Susca A."/>
            <person name="Todd R.B."/>
            <person name="Tsang A."/>
            <person name="Unkles S.E."/>
            <person name="van de Wiele N."/>
            <person name="van Rossen-Uffink D."/>
            <person name="Oliveira J.V."/>
            <person name="Vesth T.C."/>
            <person name="Visser J."/>
            <person name="Yu J.-H."/>
            <person name="Zhou M."/>
            <person name="Andersen M.R."/>
            <person name="Archer D.B."/>
            <person name="Baker S.E."/>
            <person name="Benoit I."/>
            <person name="Brakhage A.A."/>
            <person name="Braus G.H."/>
            <person name="Fischer R."/>
            <person name="Frisvad J.C."/>
            <person name="Goldman G.H."/>
            <person name="Houbraken J."/>
            <person name="Oakley B."/>
            <person name="Pocsi I."/>
            <person name="Scazzocchio C."/>
            <person name="Seiboth B."/>
            <person name="vanKuyk P.A."/>
            <person name="Wortman J."/>
            <person name="Dyer P.S."/>
            <person name="Grigoriev I.V."/>
        </authorList>
    </citation>
    <scope>NUCLEOTIDE SEQUENCE [LARGE SCALE GENOMIC DNA]</scope>
    <source>
        <strain evidence="3">CBS 506.65</strain>
    </source>
</reference>
<feature type="compositionally biased region" description="Basic and acidic residues" evidence="1">
    <location>
        <begin position="1"/>
        <end position="26"/>
    </location>
</feature>
<evidence type="ECO:0000256" key="1">
    <source>
        <dbReference type="SAM" id="MobiDB-lite"/>
    </source>
</evidence>
<accession>A0A1L9SG13</accession>
<evidence type="ECO:0000313" key="3">
    <source>
        <dbReference type="Proteomes" id="UP000184188"/>
    </source>
</evidence>
<proteinExistence type="predicted"/>
<feature type="compositionally biased region" description="Polar residues" evidence="1">
    <location>
        <begin position="65"/>
        <end position="76"/>
    </location>
</feature>
<dbReference type="OrthoDB" id="5337545at2759"/>
<dbReference type="AlphaFoldDB" id="A0A1L9SG13"/>
<feature type="region of interest" description="Disordered" evidence="1">
    <location>
        <begin position="1"/>
        <end position="106"/>
    </location>
</feature>
<keyword evidence="3" id="KW-1185">Reference proteome</keyword>
<evidence type="ECO:0000313" key="2">
    <source>
        <dbReference type="EMBL" id="OJJ46129.1"/>
    </source>
</evidence>